<dbReference type="Pfam" id="PF11719">
    <property type="entry name" value="Drc1-Sld2"/>
    <property type="match status" value="1"/>
</dbReference>
<feature type="compositionally biased region" description="Basic and acidic residues" evidence="8">
    <location>
        <begin position="396"/>
        <end position="405"/>
    </location>
</feature>
<feature type="compositionally biased region" description="Polar residues" evidence="8">
    <location>
        <begin position="75"/>
        <end position="90"/>
    </location>
</feature>
<protein>
    <recommendedName>
        <fullName evidence="3 7">DNA replication regulator SLD2</fullName>
    </recommendedName>
</protein>
<name>A0AAD7BWA6_9AGAR</name>
<dbReference type="CDD" id="cd22289">
    <property type="entry name" value="RecQL4_SLD2_NTD"/>
    <property type="match status" value="1"/>
</dbReference>
<feature type="compositionally biased region" description="Acidic residues" evidence="8">
    <location>
        <begin position="412"/>
        <end position="421"/>
    </location>
</feature>
<dbReference type="GO" id="GO:1902977">
    <property type="term" value="P:mitotic DNA replication preinitiation complex assembly"/>
    <property type="evidence" value="ECO:0007669"/>
    <property type="project" value="TreeGrafter"/>
</dbReference>
<comment type="subcellular location">
    <subcellularLocation>
        <location evidence="1 7">Nucleus</location>
    </subcellularLocation>
</comment>
<feature type="region of interest" description="Disordered" evidence="8">
    <location>
        <begin position="186"/>
        <end position="314"/>
    </location>
</feature>
<dbReference type="GO" id="GO:0006270">
    <property type="term" value="P:DNA replication initiation"/>
    <property type="evidence" value="ECO:0007669"/>
    <property type="project" value="UniProtKB-UniRule"/>
</dbReference>
<comment type="function">
    <text evidence="7">Has a role in the initiation of DNA replication. Required at S-phase checkpoint.</text>
</comment>
<reference evidence="9" key="1">
    <citation type="submission" date="2023-03" db="EMBL/GenBank/DDBJ databases">
        <title>Massive genome expansion in bonnet fungi (Mycena s.s.) driven by repeated elements and novel gene families across ecological guilds.</title>
        <authorList>
            <consortium name="Lawrence Berkeley National Laboratory"/>
            <person name="Harder C.B."/>
            <person name="Miyauchi S."/>
            <person name="Viragh M."/>
            <person name="Kuo A."/>
            <person name="Thoen E."/>
            <person name="Andreopoulos B."/>
            <person name="Lu D."/>
            <person name="Skrede I."/>
            <person name="Drula E."/>
            <person name="Henrissat B."/>
            <person name="Morin E."/>
            <person name="Kohler A."/>
            <person name="Barry K."/>
            <person name="LaButti K."/>
            <person name="Morin E."/>
            <person name="Salamov A."/>
            <person name="Lipzen A."/>
            <person name="Mereny Z."/>
            <person name="Hegedus B."/>
            <person name="Baldrian P."/>
            <person name="Stursova M."/>
            <person name="Weitz H."/>
            <person name="Taylor A."/>
            <person name="Grigoriev I.V."/>
            <person name="Nagy L.G."/>
            <person name="Martin F."/>
            <person name="Kauserud H."/>
        </authorList>
    </citation>
    <scope>NUCLEOTIDE SEQUENCE</scope>
    <source>
        <strain evidence="9">9284</strain>
    </source>
</reference>
<dbReference type="Gene3D" id="1.10.10.1460">
    <property type="match status" value="1"/>
</dbReference>
<feature type="compositionally biased region" description="Acidic residues" evidence="8">
    <location>
        <begin position="279"/>
        <end position="289"/>
    </location>
</feature>
<comment type="similarity">
    <text evidence="2 7">Belongs to the SLD2 family.</text>
</comment>
<feature type="compositionally biased region" description="Acidic residues" evidence="8">
    <location>
        <begin position="152"/>
        <end position="161"/>
    </location>
</feature>
<dbReference type="GO" id="GO:0003688">
    <property type="term" value="F:DNA replication origin binding"/>
    <property type="evidence" value="ECO:0007669"/>
    <property type="project" value="TreeGrafter"/>
</dbReference>
<dbReference type="PANTHER" id="PTHR28124:SF1">
    <property type="entry name" value="DNA REPLICATION REGULATOR SLD2"/>
    <property type="match status" value="1"/>
</dbReference>
<dbReference type="GO" id="GO:0003697">
    <property type="term" value="F:single-stranded DNA binding"/>
    <property type="evidence" value="ECO:0007669"/>
    <property type="project" value="TreeGrafter"/>
</dbReference>
<evidence type="ECO:0000256" key="6">
    <source>
        <dbReference type="ARBA" id="ARBA00023306"/>
    </source>
</evidence>
<feature type="compositionally biased region" description="Basic and acidic residues" evidence="8">
    <location>
        <begin position="22"/>
        <end position="42"/>
    </location>
</feature>
<evidence type="ECO:0000256" key="5">
    <source>
        <dbReference type="ARBA" id="ARBA00023242"/>
    </source>
</evidence>
<dbReference type="Proteomes" id="UP001221142">
    <property type="component" value="Unassembled WGS sequence"/>
</dbReference>
<evidence type="ECO:0000256" key="3">
    <source>
        <dbReference type="ARBA" id="ARBA00018363"/>
    </source>
</evidence>
<dbReference type="InterPro" id="IPR021110">
    <property type="entry name" value="DNA_rep_checkpnt_protein"/>
</dbReference>
<feature type="compositionally biased region" description="Basic and acidic residues" evidence="8">
    <location>
        <begin position="94"/>
        <end position="104"/>
    </location>
</feature>
<keyword evidence="5 7" id="KW-0539">Nucleus</keyword>
<organism evidence="9 10">
    <name type="scientific">Roridomyces roridus</name>
    <dbReference type="NCBI Taxonomy" id="1738132"/>
    <lineage>
        <taxon>Eukaryota</taxon>
        <taxon>Fungi</taxon>
        <taxon>Dikarya</taxon>
        <taxon>Basidiomycota</taxon>
        <taxon>Agaricomycotina</taxon>
        <taxon>Agaricomycetes</taxon>
        <taxon>Agaricomycetidae</taxon>
        <taxon>Agaricales</taxon>
        <taxon>Marasmiineae</taxon>
        <taxon>Mycenaceae</taxon>
        <taxon>Roridomyces</taxon>
    </lineage>
</organism>
<feature type="compositionally biased region" description="Low complexity" evidence="8">
    <location>
        <begin position="422"/>
        <end position="431"/>
    </location>
</feature>
<evidence type="ECO:0000256" key="7">
    <source>
        <dbReference type="RuleBase" id="RU367067"/>
    </source>
</evidence>
<feature type="region of interest" description="Disordered" evidence="8">
    <location>
        <begin position="376"/>
        <end position="431"/>
    </location>
</feature>
<proteinExistence type="inferred from homology"/>
<dbReference type="EMBL" id="JARKIF010000009">
    <property type="protein sequence ID" value="KAJ7631205.1"/>
    <property type="molecule type" value="Genomic_DNA"/>
</dbReference>
<dbReference type="GO" id="GO:0031261">
    <property type="term" value="C:DNA replication preinitiation complex"/>
    <property type="evidence" value="ECO:0007669"/>
    <property type="project" value="TreeGrafter"/>
</dbReference>
<dbReference type="PANTHER" id="PTHR28124">
    <property type="entry name" value="DNA REPLICATION REGULATOR SLD2"/>
    <property type="match status" value="1"/>
</dbReference>
<evidence type="ECO:0000256" key="4">
    <source>
        <dbReference type="ARBA" id="ARBA00022705"/>
    </source>
</evidence>
<evidence type="ECO:0000256" key="2">
    <source>
        <dbReference type="ARBA" id="ARBA00007276"/>
    </source>
</evidence>
<dbReference type="GO" id="GO:0000727">
    <property type="term" value="P:double-strand break repair via break-induced replication"/>
    <property type="evidence" value="ECO:0007669"/>
    <property type="project" value="TreeGrafter"/>
</dbReference>
<keyword evidence="6 7" id="KW-0131">Cell cycle</keyword>
<evidence type="ECO:0000256" key="1">
    <source>
        <dbReference type="ARBA" id="ARBA00004123"/>
    </source>
</evidence>
<dbReference type="InterPro" id="IPR040203">
    <property type="entry name" value="Sld2"/>
</dbReference>
<feature type="compositionally biased region" description="Basic and acidic residues" evidence="8">
    <location>
        <begin position="290"/>
        <end position="306"/>
    </location>
</feature>
<accession>A0AAD7BWA6</accession>
<comment type="caution">
    <text evidence="9">The sequence shown here is derived from an EMBL/GenBank/DDBJ whole genome shotgun (WGS) entry which is preliminary data.</text>
</comment>
<feature type="region of interest" description="Disordered" evidence="8">
    <location>
        <begin position="22"/>
        <end position="172"/>
    </location>
</feature>
<sequence length="431" mass="47626">MSDDYLALRKEIKAWEHNFKATHGRDPSVNDIKKEPGLADKYKRYKKAPKPAETKRPSTPPRPSTHLLTKPRPAATTQPLSGYNPFSPQKNKGKQKELSPEKPKPFRLPSPNAPDPFLATPDDPISRARKRLRGEPVSPSPNKEKRRRITQDSDDDGDENADASFMEDSPVKAPTGFKLLFDEVAAPRAKLLFPTTSKSLFRAEKMDVDDDANNPFLDAPSDDEMPDAPPPKPKEPSPPRDLLAPSPPPTTSQRVPAAKSRGPSGKGKGKAKADKAPSDGEDSTGSDDEMNVRLFDRHASRGHLDAEGDLDEEAYHLRSRRRDIDANQPETTSEPSIAVAVPDSLLNVLSIAPANSTAVRGRRDEEVVGELLYGERRGNYDPSKGGEIWGVGEYEGQERERDEFSTRAGPSYDDEEEDWEGEGVPWEVGEL</sequence>
<keyword evidence="4 7" id="KW-0235">DNA replication</keyword>
<dbReference type="AlphaFoldDB" id="A0AAD7BWA6"/>
<evidence type="ECO:0000256" key="8">
    <source>
        <dbReference type="SAM" id="MobiDB-lite"/>
    </source>
</evidence>
<keyword evidence="10" id="KW-1185">Reference proteome</keyword>
<gene>
    <name evidence="9" type="ORF">FB45DRAFT_559647</name>
</gene>
<evidence type="ECO:0000313" key="9">
    <source>
        <dbReference type="EMBL" id="KAJ7631205.1"/>
    </source>
</evidence>
<evidence type="ECO:0000313" key="10">
    <source>
        <dbReference type="Proteomes" id="UP001221142"/>
    </source>
</evidence>